<dbReference type="OrthoDB" id="270885at2"/>
<organism evidence="1 2">
    <name type="scientific">Gemmata obscuriglobus</name>
    <dbReference type="NCBI Taxonomy" id="114"/>
    <lineage>
        <taxon>Bacteria</taxon>
        <taxon>Pseudomonadati</taxon>
        <taxon>Planctomycetota</taxon>
        <taxon>Planctomycetia</taxon>
        <taxon>Gemmatales</taxon>
        <taxon>Gemmataceae</taxon>
        <taxon>Gemmata</taxon>
    </lineage>
</organism>
<dbReference type="RefSeq" id="WP_010038420.1">
    <property type="nucleotide sequence ID" value="NZ_CP025958.1"/>
</dbReference>
<keyword evidence="2" id="KW-1185">Reference proteome</keyword>
<dbReference type="EMBL" id="CP025958">
    <property type="protein sequence ID" value="AWM37799.1"/>
    <property type="molecule type" value="Genomic_DNA"/>
</dbReference>
<dbReference type="AlphaFoldDB" id="A0A2Z3GTS0"/>
<proteinExistence type="predicted"/>
<accession>A0A2Z3GTS0</accession>
<reference evidence="1 2" key="1">
    <citation type="submission" date="2018-01" db="EMBL/GenBank/DDBJ databases">
        <title>G. obscuriglobus.</title>
        <authorList>
            <person name="Franke J."/>
            <person name="Blomberg W."/>
            <person name="Selmecki A."/>
        </authorList>
    </citation>
    <scope>NUCLEOTIDE SEQUENCE [LARGE SCALE GENOMIC DNA]</scope>
    <source>
        <strain evidence="1 2">DSM 5831</strain>
    </source>
</reference>
<dbReference type="Proteomes" id="UP000245802">
    <property type="component" value="Chromosome"/>
</dbReference>
<evidence type="ECO:0000313" key="2">
    <source>
        <dbReference type="Proteomes" id="UP000245802"/>
    </source>
</evidence>
<dbReference type="KEGG" id="gog:C1280_12855"/>
<gene>
    <name evidence="1" type="ORF">C1280_12855</name>
</gene>
<evidence type="ECO:0000313" key="1">
    <source>
        <dbReference type="EMBL" id="AWM37799.1"/>
    </source>
</evidence>
<dbReference type="InterPro" id="IPR008979">
    <property type="entry name" value="Galactose-bd-like_sf"/>
</dbReference>
<dbReference type="SUPFAM" id="SSF49785">
    <property type="entry name" value="Galactose-binding domain-like"/>
    <property type="match status" value="1"/>
</dbReference>
<sequence length="157" mass="17631">MRKSFITPGGQDAVTPDDAWLDLDRLARVEITSEDRRYPIEGALVPGRGPGWLAGGPGPQTVRLRFDAPQPVRRIWLHFVERAAARTQEFVLRWGTADGLPPRDVVRQQWVFHPRGSTHETEDYRLDLNGVTVLELMIVPDVTGDEALAALAEWRVA</sequence>
<protein>
    <submittedName>
        <fullName evidence="1">Carbohydrate-binding protein</fullName>
    </submittedName>
</protein>
<name>A0A2Z3GTS0_9BACT</name>